<evidence type="ECO:0000256" key="1">
    <source>
        <dbReference type="ARBA" id="ARBA00004123"/>
    </source>
</evidence>
<feature type="site" description="Interaction with DNA" evidence="11">
    <location>
        <position position="450"/>
    </location>
</feature>
<dbReference type="Proteomes" id="UP001162156">
    <property type="component" value="Unassembled WGS sequence"/>
</dbReference>
<feature type="compositionally biased region" description="Basic and acidic residues" evidence="12">
    <location>
        <begin position="25"/>
        <end position="38"/>
    </location>
</feature>
<keyword evidence="7" id="KW-0234">DNA repair</keyword>
<comment type="subcellular location">
    <subcellularLocation>
        <location evidence="1">Nucleus</location>
    </subcellularLocation>
</comment>
<evidence type="ECO:0000256" key="5">
    <source>
        <dbReference type="ARBA" id="ARBA00022801"/>
    </source>
</evidence>
<feature type="region of interest" description="Disordered" evidence="12">
    <location>
        <begin position="1"/>
        <end position="38"/>
    </location>
</feature>
<feature type="compositionally biased region" description="Low complexity" evidence="12">
    <location>
        <begin position="101"/>
        <end position="111"/>
    </location>
</feature>
<comment type="caution">
    <text evidence="14">The sequence shown here is derived from an EMBL/GenBank/DDBJ whole genome shotgun (WGS) entry which is preliminary data.</text>
</comment>
<proteinExistence type="inferred from homology"/>
<name>A0AAV8WZM7_9CUCU</name>
<feature type="region of interest" description="Disordered" evidence="12">
    <location>
        <begin position="101"/>
        <end position="128"/>
    </location>
</feature>
<feature type="binding site" evidence="10">
    <location>
        <position position="265"/>
    </location>
    <ligand>
        <name>substrate</name>
    </ligand>
</feature>
<comment type="similarity">
    <text evidence="2">Belongs to the tyrosyl-DNA phosphodiesterase family.</text>
</comment>
<dbReference type="InterPro" id="IPR019406">
    <property type="entry name" value="APLF_PBZ"/>
</dbReference>
<feature type="compositionally biased region" description="Polar residues" evidence="12">
    <location>
        <begin position="112"/>
        <end position="128"/>
    </location>
</feature>
<dbReference type="SUPFAM" id="SSF56024">
    <property type="entry name" value="Phospholipase D/nuclease"/>
    <property type="match status" value="2"/>
</dbReference>
<feature type="compositionally biased region" description="Basic and acidic residues" evidence="12">
    <location>
        <begin position="1"/>
        <end position="10"/>
    </location>
</feature>
<evidence type="ECO:0000256" key="8">
    <source>
        <dbReference type="ARBA" id="ARBA00023242"/>
    </source>
</evidence>
<evidence type="ECO:0000256" key="12">
    <source>
        <dbReference type="SAM" id="MobiDB-lite"/>
    </source>
</evidence>
<evidence type="ECO:0000256" key="10">
    <source>
        <dbReference type="PIRSR" id="PIRSR610347-2"/>
    </source>
</evidence>
<evidence type="ECO:0000256" key="6">
    <source>
        <dbReference type="ARBA" id="ARBA00022839"/>
    </source>
</evidence>
<gene>
    <name evidence="14" type="ORF">NQ314_015319</name>
</gene>
<dbReference type="Gene3D" id="3.30.870.10">
    <property type="entry name" value="Endonuclease Chain A"/>
    <property type="match status" value="1"/>
</dbReference>
<dbReference type="GO" id="GO:0003697">
    <property type="term" value="F:single-stranded DNA binding"/>
    <property type="evidence" value="ECO:0007669"/>
    <property type="project" value="TreeGrafter"/>
</dbReference>
<reference evidence="14" key="1">
    <citation type="journal article" date="2023" name="Insect Mol. Biol.">
        <title>Genome sequencing provides insights into the evolution of gene families encoding plant cell wall-degrading enzymes in longhorned beetles.</title>
        <authorList>
            <person name="Shin N.R."/>
            <person name="Okamura Y."/>
            <person name="Kirsch R."/>
            <person name="Pauchet Y."/>
        </authorList>
    </citation>
    <scope>NUCLEOTIDE SEQUENCE</scope>
    <source>
        <strain evidence="14">RBIC_L_NR</strain>
    </source>
</reference>
<evidence type="ECO:0000259" key="13">
    <source>
        <dbReference type="Pfam" id="PF10283"/>
    </source>
</evidence>
<dbReference type="InterPro" id="IPR010347">
    <property type="entry name" value="Tdp1"/>
</dbReference>
<sequence>MEAFLKRKNDSAGTSIENSNKRVKRENCPHSEGCYRRNPHHFKEYEHPHLIKFIEMGDSLVIPDGLPQPKSLYIEQIEILKPISKNNSSLTSDINKGKAAAKSTKASSMPSLSSDAGPSTTKKVSNKGKTTIYNSKFESQLEQSHKGTFKPGTMMEKLERAAPYNLFFTTIIKAPETAQQPNAITFTDLLCPSLGNLKCSLQINFMIDIDWLLKQYKARNLGSKPLTIIYGDDWPDMAKFIDLFCPHVTYKYIKMKDPFGCHHSKIGIYVYEDNSLRVVVSTANLYYEDWNHYNQGHLHRVGDLLSRHCTLPAKTTPQSEGPLSWGIIAQASSIGSMGKKPAEWLRGSLLRSLASHKQSPLPMNSNASLSIVYPSVDNVMTGYFGHESGGCLPYSKATNEKQRWLQEYMYQWKAEAFGRTRAMPHIKSYCRVSPCLSKLAYFLITSANLSKSAWGGPVAKDSGVYVRSYEVGVMFLPKLFDEEYFEIQNTSSSKNKKLFPFMYDLPLVPYKSDDYPWCN</sequence>
<evidence type="ECO:0000256" key="9">
    <source>
        <dbReference type="PIRSR" id="PIRSR610347-1"/>
    </source>
</evidence>
<dbReference type="PANTHER" id="PTHR12415">
    <property type="entry name" value="TYROSYL-DNA PHOSPHODIESTERASE 1"/>
    <property type="match status" value="1"/>
</dbReference>
<feature type="active site" description="Proton donor/acceptor" evidence="9">
    <location>
        <position position="425"/>
    </location>
</feature>
<dbReference type="GO" id="GO:0005634">
    <property type="term" value="C:nucleus"/>
    <property type="evidence" value="ECO:0007669"/>
    <property type="project" value="UniProtKB-SubCell"/>
</dbReference>
<evidence type="ECO:0000256" key="3">
    <source>
        <dbReference type="ARBA" id="ARBA00022722"/>
    </source>
</evidence>
<keyword evidence="5" id="KW-0378">Hydrolase</keyword>
<feature type="domain" description="PBZ-type" evidence="13">
    <location>
        <begin position="25"/>
        <end position="49"/>
    </location>
</feature>
<keyword evidence="8" id="KW-0539">Nucleus</keyword>
<dbReference type="GO" id="GO:0004527">
    <property type="term" value="F:exonuclease activity"/>
    <property type="evidence" value="ECO:0007669"/>
    <property type="project" value="UniProtKB-KW"/>
</dbReference>
<dbReference type="GO" id="GO:0006281">
    <property type="term" value="P:DNA repair"/>
    <property type="evidence" value="ECO:0007669"/>
    <property type="project" value="UniProtKB-KW"/>
</dbReference>
<evidence type="ECO:0000256" key="4">
    <source>
        <dbReference type="ARBA" id="ARBA00022763"/>
    </source>
</evidence>
<evidence type="ECO:0000256" key="7">
    <source>
        <dbReference type="ARBA" id="ARBA00023204"/>
    </source>
</evidence>
<dbReference type="GO" id="GO:0003690">
    <property type="term" value="F:double-stranded DNA binding"/>
    <property type="evidence" value="ECO:0007669"/>
    <property type="project" value="TreeGrafter"/>
</dbReference>
<keyword evidence="15" id="KW-1185">Reference proteome</keyword>
<feature type="binding site" evidence="10">
    <location>
        <position position="427"/>
    </location>
    <ligand>
        <name>substrate</name>
    </ligand>
</feature>
<protein>
    <recommendedName>
        <fullName evidence="13">PBZ-type domain-containing protein</fullName>
    </recommendedName>
</protein>
<accession>A0AAV8WZM7</accession>
<dbReference type="EMBL" id="JANEYF010004244">
    <property type="protein sequence ID" value="KAJ8931732.1"/>
    <property type="molecule type" value="Genomic_DNA"/>
</dbReference>
<dbReference type="PANTHER" id="PTHR12415:SF0">
    <property type="entry name" value="TYROSYL-DNA PHOSPHODIESTERASE 1"/>
    <property type="match status" value="1"/>
</dbReference>
<evidence type="ECO:0000256" key="2">
    <source>
        <dbReference type="ARBA" id="ARBA00010205"/>
    </source>
</evidence>
<evidence type="ECO:0000313" key="14">
    <source>
        <dbReference type="EMBL" id="KAJ8931732.1"/>
    </source>
</evidence>
<evidence type="ECO:0000313" key="15">
    <source>
        <dbReference type="Proteomes" id="UP001162156"/>
    </source>
</evidence>
<feature type="active site" description="Nucleophile" evidence="9">
    <location>
        <position position="263"/>
    </location>
</feature>
<keyword evidence="4" id="KW-0227">DNA damage</keyword>
<keyword evidence="3" id="KW-0540">Nuclease</keyword>
<evidence type="ECO:0000256" key="11">
    <source>
        <dbReference type="PIRSR" id="PIRSR610347-3"/>
    </source>
</evidence>
<organism evidence="14 15">
    <name type="scientific">Rhamnusium bicolor</name>
    <dbReference type="NCBI Taxonomy" id="1586634"/>
    <lineage>
        <taxon>Eukaryota</taxon>
        <taxon>Metazoa</taxon>
        <taxon>Ecdysozoa</taxon>
        <taxon>Arthropoda</taxon>
        <taxon>Hexapoda</taxon>
        <taxon>Insecta</taxon>
        <taxon>Pterygota</taxon>
        <taxon>Neoptera</taxon>
        <taxon>Endopterygota</taxon>
        <taxon>Coleoptera</taxon>
        <taxon>Polyphaga</taxon>
        <taxon>Cucujiformia</taxon>
        <taxon>Chrysomeloidea</taxon>
        <taxon>Cerambycidae</taxon>
        <taxon>Lepturinae</taxon>
        <taxon>Rhagiini</taxon>
        <taxon>Rhamnusium</taxon>
    </lineage>
</organism>
<dbReference type="GO" id="GO:0017005">
    <property type="term" value="F:3'-tyrosyl-DNA phosphodiesterase activity"/>
    <property type="evidence" value="ECO:0007669"/>
    <property type="project" value="TreeGrafter"/>
</dbReference>
<dbReference type="Pfam" id="PF10283">
    <property type="entry name" value="zf-CCHH"/>
    <property type="match status" value="1"/>
</dbReference>
<dbReference type="AlphaFoldDB" id="A0AAV8WZM7"/>
<dbReference type="Pfam" id="PF06087">
    <property type="entry name" value="Tyr-DNA_phospho"/>
    <property type="match status" value="2"/>
</dbReference>
<keyword evidence="6" id="KW-0269">Exonuclease</keyword>